<dbReference type="Proteomes" id="UP000321362">
    <property type="component" value="Chromosome"/>
</dbReference>
<evidence type="ECO:0000313" key="2">
    <source>
        <dbReference type="Proteomes" id="UP000321362"/>
    </source>
</evidence>
<dbReference type="AlphaFoldDB" id="A0A5B8W4K6"/>
<dbReference type="SUPFAM" id="SSF158446">
    <property type="entry name" value="IVS-encoded protein-like"/>
    <property type="match status" value="1"/>
</dbReference>
<dbReference type="CDD" id="cd16377">
    <property type="entry name" value="23S_rRNA_IVP_like"/>
    <property type="match status" value="1"/>
</dbReference>
<dbReference type="RefSeq" id="WP_147055919.1">
    <property type="nucleotide sequence ID" value="NZ_CP042437.1"/>
</dbReference>
<name>A0A5B8W4K6_9SPHI</name>
<dbReference type="EMBL" id="CP042437">
    <property type="protein sequence ID" value="QEC77846.1"/>
    <property type="molecule type" value="Genomic_DNA"/>
</dbReference>
<dbReference type="NCBIfam" id="TIGR02436">
    <property type="entry name" value="four helix bundle protein"/>
    <property type="match status" value="1"/>
</dbReference>
<reference evidence="1 2" key="1">
    <citation type="journal article" date="2013" name="J. Microbiol.">
        <title>Mucilaginibacter ginsenosidivorax sp. nov., with ginsenoside converting activity isolated from sediment.</title>
        <authorList>
            <person name="Kim J.K."/>
            <person name="Choi T.E."/>
            <person name="Liu Q.M."/>
            <person name="Park H.Y."/>
            <person name="Yi T.H."/>
            <person name="Yoon M.H."/>
            <person name="Kim S.C."/>
            <person name="Im W.T."/>
        </authorList>
    </citation>
    <scope>NUCLEOTIDE SEQUENCE [LARGE SCALE GENOMIC DNA]</scope>
    <source>
        <strain evidence="1 2">KHI28</strain>
    </source>
</reference>
<dbReference type="Pfam" id="PF05635">
    <property type="entry name" value="23S_rRNA_IVP"/>
    <property type="match status" value="1"/>
</dbReference>
<organism evidence="1 2">
    <name type="scientific">Mucilaginibacter ginsenosidivorax</name>
    <dbReference type="NCBI Taxonomy" id="862126"/>
    <lineage>
        <taxon>Bacteria</taxon>
        <taxon>Pseudomonadati</taxon>
        <taxon>Bacteroidota</taxon>
        <taxon>Sphingobacteriia</taxon>
        <taxon>Sphingobacteriales</taxon>
        <taxon>Sphingobacteriaceae</taxon>
        <taxon>Mucilaginibacter</taxon>
    </lineage>
</organism>
<dbReference type="PANTHER" id="PTHR38471:SF2">
    <property type="entry name" value="FOUR HELIX BUNDLE PROTEIN"/>
    <property type="match status" value="1"/>
</dbReference>
<accession>A0A5B8W4K6</accession>
<proteinExistence type="predicted"/>
<gene>
    <name evidence="1" type="ORF">FSB76_18585</name>
</gene>
<evidence type="ECO:0000313" key="1">
    <source>
        <dbReference type="EMBL" id="QEC77846.1"/>
    </source>
</evidence>
<protein>
    <submittedName>
        <fullName evidence="1">Four helix bundle protein</fullName>
    </submittedName>
</protein>
<dbReference type="InterPro" id="IPR036583">
    <property type="entry name" value="23S_rRNA_IVS_sf"/>
</dbReference>
<dbReference type="InterPro" id="IPR012657">
    <property type="entry name" value="23S_rRNA-intervening_sequence"/>
</dbReference>
<sequence>MRHNFKNLKIWLKAMDLTDMVFEFSKELPANERYNLIDQINRSCCSVPSNIAEGSGKNTDKHFAEFLSIAISSSFELETQLLICERRKYGSVGKLKECIDLVSEVQRMLFSFREYILKTEVKSFNS</sequence>
<dbReference type="KEGG" id="mgk:FSB76_18585"/>
<dbReference type="PANTHER" id="PTHR38471">
    <property type="entry name" value="FOUR HELIX BUNDLE PROTEIN"/>
    <property type="match status" value="1"/>
</dbReference>
<dbReference type="Gene3D" id="1.20.1440.60">
    <property type="entry name" value="23S rRNA-intervening sequence"/>
    <property type="match status" value="1"/>
</dbReference>
<keyword evidence="2" id="KW-1185">Reference proteome</keyword>